<dbReference type="GO" id="GO:0046872">
    <property type="term" value="F:metal ion binding"/>
    <property type="evidence" value="ECO:0007669"/>
    <property type="project" value="UniProtKB-KW"/>
</dbReference>
<dbReference type="Gene3D" id="3.30.460.10">
    <property type="entry name" value="Beta Polymerase, domain 2"/>
    <property type="match status" value="1"/>
</dbReference>
<evidence type="ECO:0000256" key="3">
    <source>
        <dbReference type="ARBA" id="ARBA00022679"/>
    </source>
</evidence>
<gene>
    <name evidence="11" type="ORF">HQ394_16155</name>
</gene>
<comment type="cofactor">
    <cofactor evidence="1">
        <name>Mg(2+)</name>
        <dbReference type="ChEBI" id="CHEBI:18420"/>
    </cofactor>
</comment>
<keyword evidence="2" id="KW-1277">Toxin-antitoxin system</keyword>
<evidence type="ECO:0000259" key="10">
    <source>
        <dbReference type="Pfam" id="PF01909"/>
    </source>
</evidence>
<keyword evidence="4" id="KW-0548">Nucleotidyltransferase</keyword>
<dbReference type="PANTHER" id="PTHR33571:SF12">
    <property type="entry name" value="BSL3053 PROTEIN"/>
    <property type="match status" value="1"/>
</dbReference>
<dbReference type="PANTHER" id="PTHR33571">
    <property type="entry name" value="SSL8005 PROTEIN"/>
    <property type="match status" value="1"/>
</dbReference>
<dbReference type="InterPro" id="IPR002934">
    <property type="entry name" value="Polymerase_NTP_transf_dom"/>
</dbReference>
<evidence type="ECO:0000256" key="4">
    <source>
        <dbReference type="ARBA" id="ARBA00022695"/>
    </source>
</evidence>
<dbReference type="KEGG" id="dvn:HQ394_16155"/>
<comment type="similarity">
    <text evidence="9">Belongs to the MntA antitoxin family.</text>
</comment>
<evidence type="ECO:0000256" key="7">
    <source>
        <dbReference type="ARBA" id="ARBA00022840"/>
    </source>
</evidence>
<keyword evidence="6" id="KW-0547">Nucleotide-binding</keyword>
<reference evidence="11 12" key="1">
    <citation type="submission" date="2020-05" db="EMBL/GenBank/DDBJ databases">
        <title>Complete closed genome sequence of Defluviicoccus vanus.</title>
        <authorList>
            <person name="Bessarab I."/>
            <person name="Arumugam K."/>
            <person name="Maszenan A.M."/>
            <person name="Seviour R.J."/>
            <person name="Williams R.B."/>
        </authorList>
    </citation>
    <scope>NUCLEOTIDE SEQUENCE [LARGE SCALE GENOMIC DNA]</scope>
    <source>
        <strain evidence="11 12">Ben 114</strain>
    </source>
</reference>
<keyword evidence="12" id="KW-1185">Reference proteome</keyword>
<dbReference type="CDD" id="cd05403">
    <property type="entry name" value="NT_KNTase_like"/>
    <property type="match status" value="1"/>
</dbReference>
<accession>A0A7H1N6P0</accession>
<keyword evidence="5" id="KW-0479">Metal-binding</keyword>
<dbReference type="Pfam" id="PF01909">
    <property type="entry name" value="NTP_transf_2"/>
    <property type="match status" value="1"/>
</dbReference>
<evidence type="ECO:0000256" key="5">
    <source>
        <dbReference type="ARBA" id="ARBA00022723"/>
    </source>
</evidence>
<keyword evidence="3 11" id="KW-0808">Transferase</keyword>
<dbReference type="EMBL" id="CP053923">
    <property type="protein sequence ID" value="QNT71376.1"/>
    <property type="molecule type" value="Genomic_DNA"/>
</dbReference>
<dbReference type="AlphaFoldDB" id="A0A7H1N6P0"/>
<feature type="domain" description="Polymerase nucleotidyl transferase" evidence="10">
    <location>
        <begin position="15"/>
        <end position="97"/>
    </location>
</feature>
<sequence>MQDLIEGARPRIAQLCRQYHVRRLDVFGSTARGDFDPKQSDIDFLVEFEPGNPLAGLEGYFGFKEALEALLSRKVDLVAASRLENPYLRRSIEERRRNVFAA</sequence>
<evidence type="ECO:0000256" key="2">
    <source>
        <dbReference type="ARBA" id="ARBA00022649"/>
    </source>
</evidence>
<evidence type="ECO:0000256" key="6">
    <source>
        <dbReference type="ARBA" id="ARBA00022741"/>
    </source>
</evidence>
<dbReference type="RefSeq" id="WP_190263351.1">
    <property type="nucleotide sequence ID" value="NZ_CP053923.1"/>
</dbReference>
<keyword evidence="7" id="KW-0067">ATP-binding</keyword>
<protein>
    <submittedName>
        <fullName evidence="11">Nucleotidyltransferase domain-containing protein</fullName>
    </submittedName>
</protein>
<evidence type="ECO:0000256" key="8">
    <source>
        <dbReference type="ARBA" id="ARBA00022842"/>
    </source>
</evidence>
<dbReference type="SUPFAM" id="SSF81301">
    <property type="entry name" value="Nucleotidyltransferase"/>
    <property type="match status" value="1"/>
</dbReference>
<dbReference type="InterPro" id="IPR052038">
    <property type="entry name" value="Type-VII_TA_antitoxin"/>
</dbReference>
<proteinExistence type="inferred from homology"/>
<organism evidence="11 12">
    <name type="scientific">Defluviicoccus vanus</name>
    <dbReference type="NCBI Taxonomy" id="111831"/>
    <lineage>
        <taxon>Bacteria</taxon>
        <taxon>Pseudomonadati</taxon>
        <taxon>Pseudomonadota</taxon>
        <taxon>Alphaproteobacteria</taxon>
        <taxon>Rhodospirillales</taxon>
        <taxon>Rhodospirillaceae</taxon>
        <taxon>Defluviicoccus</taxon>
    </lineage>
</organism>
<dbReference type="Proteomes" id="UP000516369">
    <property type="component" value="Chromosome"/>
</dbReference>
<keyword evidence="8" id="KW-0460">Magnesium</keyword>
<evidence type="ECO:0000313" key="11">
    <source>
        <dbReference type="EMBL" id="QNT71376.1"/>
    </source>
</evidence>
<evidence type="ECO:0000256" key="9">
    <source>
        <dbReference type="ARBA" id="ARBA00038276"/>
    </source>
</evidence>
<dbReference type="GO" id="GO:0016779">
    <property type="term" value="F:nucleotidyltransferase activity"/>
    <property type="evidence" value="ECO:0007669"/>
    <property type="project" value="UniProtKB-KW"/>
</dbReference>
<evidence type="ECO:0000256" key="1">
    <source>
        <dbReference type="ARBA" id="ARBA00001946"/>
    </source>
</evidence>
<name>A0A7H1N6P0_9PROT</name>
<dbReference type="InterPro" id="IPR043519">
    <property type="entry name" value="NT_sf"/>
</dbReference>
<evidence type="ECO:0000313" key="12">
    <source>
        <dbReference type="Proteomes" id="UP000516369"/>
    </source>
</evidence>
<dbReference type="GO" id="GO:0005524">
    <property type="term" value="F:ATP binding"/>
    <property type="evidence" value="ECO:0007669"/>
    <property type="project" value="UniProtKB-KW"/>
</dbReference>